<reference evidence="2 3" key="1">
    <citation type="submission" date="2018-07" db="EMBL/GenBank/DDBJ databases">
        <title>Section-level genome sequencing of Aspergillus section Nigri to investigate inter- and intra-species variation.</title>
        <authorList>
            <consortium name="DOE Joint Genome Institute"/>
            <person name="Vesth T.C."/>
            <person name="Nybo J.L."/>
            <person name="Theobald S."/>
            <person name="Frisvad J.C."/>
            <person name="Larsen T.O."/>
            <person name="Nielsen K.F."/>
            <person name="Hoof J.B."/>
            <person name="Brandl J."/>
            <person name="Salamov A."/>
            <person name="Riley R."/>
            <person name="Gladden J.M."/>
            <person name="Phatale P."/>
            <person name="Nielsen M.T."/>
            <person name="Lyhne E.K."/>
            <person name="Kogle M.E."/>
            <person name="Strasser K."/>
            <person name="McDonnell E."/>
            <person name="Barry K."/>
            <person name="Clum A."/>
            <person name="Chen C."/>
            <person name="Nolan M."/>
            <person name="Sandor L."/>
            <person name="Kuo A."/>
            <person name="Lipzen A."/>
            <person name="Hainaut M."/>
            <person name="Drula E."/>
            <person name="Tsang A."/>
            <person name="Magnuson J.K."/>
            <person name="Henrissat B."/>
            <person name="Wiebenga A."/>
            <person name="Simmons B.A."/>
            <person name="Makela M.R."/>
            <person name="De vries R.P."/>
            <person name="Grigoriev I.V."/>
            <person name="Mortensen U.H."/>
            <person name="Baker S.E."/>
            <person name="Andersen M.R."/>
        </authorList>
    </citation>
    <scope>NUCLEOTIDE SEQUENCE [LARGE SCALE GENOMIC DNA]</scope>
    <source>
        <strain evidence="2 3">ATCC 13496</strain>
    </source>
</reference>
<dbReference type="EMBL" id="KZ851919">
    <property type="protein sequence ID" value="RDH19268.1"/>
    <property type="molecule type" value="Genomic_DNA"/>
</dbReference>
<proteinExistence type="predicted"/>
<protein>
    <submittedName>
        <fullName evidence="2">Uncharacterized protein</fullName>
    </submittedName>
</protein>
<evidence type="ECO:0000313" key="2">
    <source>
        <dbReference type="EMBL" id="RDH19268.1"/>
    </source>
</evidence>
<dbReference type="Proteomes" id="UP000253845">
    <property type="component" value="Unassembled WGS sequence"/>
</dbReference>
<feature type="region of interest" description="Disordered" evidence="1">
    <location>
        <begin position="140"/>
        <end position="161"/>
    </location>
</feature>
<feature type="region of interest" description="Disordered" evidence="1">
    <location>
        <begin position="73"/>
        <end position="114"/>
    </location>
</feature>
<dbReference type="AlphaFoldDB" id="A0A370BXY3"/>
<sequence length="161" mass="17546">MENLSGGDEAYQRILAMLASLGLAESDLPPEYMLVRSDQGSNLYFPEGQEYTLYDLMCVYEFIKQRRILTTSDLDSGHGDASASSVPSNQLVVQGQTQSNDTELLSNSASGDNQMDVDMEVEDVACDYSIEQCVEHSEQDTAGLARSFSAPHASGDSQEDV</sequence>
<organism evidence="2 3">
    <name type="scientific">Aspergillus niger ATCC 13496</name>
    <dbReference type="NCBI Taxonomy" id="1353008"/>
    <lineage>
        <taxon>Eukaryota</taxon>
        <taxon>Fungi</taxon>
        <taxon>Dikarya</taxon>
        <taxon>Ascomycota</taxon>
        <taxon>Pezizomycotina</taxon>
        <taxon>Eurotiomycetes</taxon>
        <taxon>Eurotiomycetidae</taxon>
        <taxon>Eurotiales</taxon>
        <taxon>Aspergillaceae</taxon>
        <taxon>Aspergillus</taxon>
        <taxon>Aspergillus subgen. Circumdati</taxon>
    </lineage>
</organism>
<feature type="compositionally biased region" description="Polar residues" evidence="1">
    <location>
        <begin position="82"/>
        <end position="113"/>
    </location>
</feature>
<name>A0A370BXY3_ASPNG</name>
<accession>A0A370BXY3</accession>
<evidence type="ECO:0000313" key="3">
    <source>
        <dbReference type="Proteomes" id="UP000253845"/>
    </source>
</evidence>
<gene>
    <name evidence="2" type="ORF">M747DRAFT_342460</name>
</gene>
<evidence type="ECO:0000256" key="1">
    <source>
        <dbReference type="SAM" id="MobiDB-lite"/>
    </source>
</evidence>
<dbReference type="VEuPathDB" id="FungiDB:M747DRAFT_342460"/>